<dbReference type="SUPFAM" id="SSF46984">
    <property type="entry name" value="Smac/diablo"/>
    <property type="match status" value="1"/>
</dbReference>
<dbReference type="GO" id="GO:0005739">
    <property type="term" value="C:mitochondrion"/>
    <property type="evidence" value="ECO:0007669"/>
    <property type="project" value="UniProtKB-SubCell"/>
</dbReference>
<evidence type="ECO:0000256" key="7">
    <source>
        <dbReference type="SAM" id="MobiDB-lite"/>
    </source>
</evidence>
<dbReference type="PANTHER" id="PTHR32247:SF3">
    <property type="entry name" value="DIABLO IAP-BINDING MITOCHONDRIAL PROTEIN"/>
    <property type="match status" value="1"/>
</dbReference>
<dbReference type="GO" id="GO:0051402">
    <property type="term" value="P:neuron apoptotic process"/>
    <property type="evidence" value="ECO:0007669"/>
    <property type="project" value="TreeGrafter"/>
</dbReference>
<dbReference type="KEGG" id="pmrn:116953162"/>
<dbReference type="Gene3D" id="1.20.58.70">
    <property type="match status" value="1"/>
</dbReference>
<comment type="similarity">
    <text evidence="6">Belongs to the Smac/DIABLO protein family.</text>
</comment>
<evidence type="ECO:0000256" key="2">
    <source>
        <dbReference type="ARBA" id="ARBA00022703"/>
    </source>
</evidence>
<keyword evidence="2" id="KW-0053">Apoptosis</keyword>
<dbReference type="PANTHER" id="PTHR32247">
    <property type="entry name" value="DIABLO HOMOLOG, MITOCHONDRIAL"/>
    <property type="match status" value="1"/>
</dbReference>
<evidence type="ECO:0000313" key="8">
    <source>
        <dbReference type="Proteomes" id="UP001318040"/>
    </source>
</evidence>
<protein>
    <recommendedName>
        <fullName evidence="5">Direct IAP-binding protein with low pI</fullName>
    </recommendedName>
</protein>
<dbReference type="InterPro" id="IPR009062">
    <property type="entry name" value="Smac/DIABLO-like_sf"/>
</dbReference>
<evidence type="ECO:0000313" key="9">
    <source>
        <dbReference type="RefSeq" id="XP_032828966.1"/>
    </source>
</evidence>
<evidence type="ECO:0000256" key="6">
    <source>
        <dbReference type="ARBA" id="ARBA00046319"/>
    </source>
</evidence>
<dbReference type="GeneID" id="116953162"/>
<evidence type="ECO:0000256" key="5">
    <source>
        <dbReference type="ARBA" id="ARBA00033049"/>
    </source>
</evidence>
<accession>A0AAJ7XC48</accession>
<keyword evidence="3" id="KW-0809">Transit peptide</keyword>
<gene>
    <name evidence="9" type="primary">DIABLO</name>
</gene>
<dbReference type="GO" id="GO:0008631">
    <property type="term" value="P:intrinsic apoptotic signaling pathway in response to oxidative stress"/>
    <property type="evidence" value="ECO:0007669"/>
    <property type="project" value="TreeGrafter"/>
</dbReference>
<dbReference type="AlphaFoldDB" id="A0AAJ7XC48"/>
<dbReference type="GO" id="GO:0043065">
    <property type="term" value="P:positive regulation of apoptotic process"/>
    <property type="evidence" value="ECO:0007669"/>
    <property type="project" value="UniProtKB-ARBA"/>
</dbReference>
<name>A0AAJ7XC48_PETMA</name>
<dbReference type="Pfam" id="PF09057">
    <property type="entry name" value="Smac_DIABLO"/>
    <property type="match status" value="1"/>
</dbReference>
<sequence length="257" mass="27955">MASTRGREVATAALRLLRWSVLLPPKRSFHVWARRLLGPHLLGTVGALAGASLCAVPVLPIPEANSLSQETLLKRAASLATDGATAFLSQAALALLDSLDRYTKALHTMGSLSQQYVDLMAQLSSKDEESVWNLIVEARSEVIRRQDECQKMEETWTAALYLSKGAAEAAFKAGVEMAAKVALTHLQLLQEQLEEAHALARAAETKVAKVQVGEIQRTALLAKQKEAGSKGSSPQVKSSQPAYLQEEELPEQYLRED</sequence>
<comment type="subcellular location">
    <subcellularLocation>
        <location evidence="1">Mitochondrion</location>
    </subcellularLocation>
</comment>
<evidence type="ECO:0000256" key="1">
    <source>
        <dbReference type="ARBA" id="ARBA00004173"/>
    </source>
</evidence>
<organism evidence="8 9">
    <name type="scientific">Petromyzon marinus</name>
    <name type="common">Sea lamprey</name>
    <dbReference type="NCBI Taxonomy" id="7757"/>
    <lineage>
        <taxon>Eukaryota</taxon>
        <taxon>Metazoa</taxon>
        <taxon>Chordata</taxon>
        <taxon>Craniata</taxon>
        <taxon>Vertebrata</taxon>
        <taxon>Cyclostomata</taxon>
        <taxon>Hyperoartia</taxon>
        <taxon>Petromyzontiformes</taxon>
        <taxon>Petromyzontidae</taxon>
        <taxon>Petromyzon</taxon>
    </lineage>
</organism>
<feature type="region of interest" description="Disordered" evidence="7">
    <location>
        <begin position="223"/>
        <end position="257"/>
    </location>
</feature>
<dbReference type="RefSeq" id="XP_032828966.1">
    <property type="nucleotide sequence ID" value="XM_032973075.1"/>
</dbReference>
<dbReference type="InterPro" id="IPR015142">
    <property type="entry name" value="Smac_DIABLO"/>
</dbReference>
<evidence type="ECO:0000256" key="3">
    <source>
        <dbReference type="ARBA" id="ARBA00022946"/>
    </source>
</evidence>
<evidence type="ECO:0000256" key="4">
    <source>
        <dbReference type="ARBA" id="ARBA00023128"/>
    </source>
</evidence>
<dbReference type="FunFam" id="1.20.58.70:FF:000012">
    <property type="entry name" value="diablo homolog, mitochondrial isoform X1"/>
    <property type="match status" value="1"/>
</dbReference>
<dbReference type="Proteomes" id="UP001318040">
    <property type="component" value="Chromosome 50"/>
</dbReference>
<keyword evidence="4" id="KW-0496">Mitochondrion</keyword>
<feature type="compositionally biased region" description="Polar residues" evidence="7">
    <location>
        <begin position="230"/>
        <end position="239"/>
    </location>
</feature>
<reference evidence="9" key="1">
    <citation type="submission" date="2025-08" db="UniProtKB">
        <authorList>
            <consortium name="RefSeq"/>
        </authorList>
    </citation>
    <scope>IDENTIFICATION</scope>
    <source>
        <tissue evidence="9">Sperm</tissue>
    </source>
</reference>
<keyword evidence="8" id="KW-1185">Reference proteome</keyword>
<proteinExistence type="inferred from homology"/>